<sequence>MRLVPFIGAAFIAAAILSGACLGAPAGVPAHSRRASVPAVHIEKAVQQSKPFAFRGIALGITLDEFRAGPMVRATPSGSVPVCETDVAAGALGMELHSDQSVTVACRWAHRTADGWRRSQAVVDGSLAQDHVLRFARTAGQGEYRLYEMSFVVDETVARDLREALAQRYGAPHLATDAAPDPSRGAAPIYVWRNELSSITLCYLPASHNATLTYLLNDPDAWLKSVARRWLDDSADAV</sequence>
<dbReference type="EMBL" id="PYUC01000013">
    <property type="protein sequence ID" value="PTB18334.1"/>
    <property type="molecule type" value="Genomic_DNA"/>
</dbReference>
<dbReference type="AlphaFoldDB" id="A0A2T3XP82"/>
<evidence type="ECO:0000256" key="1">
    <source>
        <dbReference type="SAM" id="SignalP"/>
    </source>
</evidence>
<organism evidence="2 3">
    <name type="scientific">Trinickia symbiotica</name>
    <dbReference type="NCBI Taxonomy" id="863227"/>
    <lineage>
        <taxon>Bacteria</taxon>
        <taxon>Pseudomonadati</taxon>
        <taxon>Pseudomonadota</taxon>
        <taxon>Betaproteobacteria</taxon>
        <taxon>Burkholderiales</taxon>
        <taxon>Burkholderiaceae</taxon>
        <taxon>Trinickia</taxon>
    </lineage>
</organism>
<dbReference type="Proteomes" id="UP000240638">
    <property type="component" value="Unassembled WGS sequence"/>
</dbReference>
<feature type="chain" id="PRO_5015754660" evidence="1">
    <location>
        <begin position="27"/>
        <end position="238"/>
    </location>
</feature>
<dbReference type="RefSeq" id="WP_107153175.1">
    <property type="nucleotide sequence ID" value="NZ_PYUC01000013.1"/>
</dbReference>
<dbReference type="PROSITE" id="PS51257">
    <property type="entry name" value="PROKAR_LIPOPROTEIN"/>
    <property type="match status" value="1"/>
</dbReference>
<protein>
    <submittedName>
        <fullName evidence="2">Uncharacterized protein</fullName>
    </submittedName>
</protein>
<gene>
    <name evidence="2" type="ORF">C9I57_23805</name>
</gene>
<evidence type="ECO:0000313" key="2">
    <source>
        <dbReference type="EMBL" id="PTB18334.1"/>
    </source>
</evidence>
<keyword evidence="1" id="KW-0732">Signal</keyword>
<evidence type="ECO:0000313" key="3">
    <source>
        <dbReference type="Proteomes" id="UP000240638"/>
    </source>
</evidence>
<proteinExistence type="predicted"/>
<accession>A0A2T3XP82</accession>
<reference evidence="2 3" key="1">
    <citation type="submission" date="2018-03" db="EMBL/GenBank/DDBJ databases">
        <title>Whole genome analyses suggest that Burkholderia sensu lato contains two further novel genera in the rhizoxinica-symbiotica group Mycetohabitans gen. nov., and Trinickia gen. nov.: implications for the evolution of diazotrophy and nodulation in the Burkholderiaceae.</title>
        <authorList>
            <person name="Estrada De Los Santos P."/>
            <person name="Palmer M."/>
            <person name="Chavez-Ramirez B."/>
            <person name="Steenkamp E.T."/>
            <person name="Hirsch A.M."/>
            <person name="Manyaka P."/>
            <person name="Maluk M."/>
            <person name="Lafos M."/>
            <person name="Crook M."/>
            <person name="Gross E."/>
            <person name="Simon M.F."/>
            <person name="Bueno Dos Reis Junior F."/>
            <person name="Poole P.S."/>
            <person name="Venter S.N."/>
            <person name="James E.K."/>
        </authorList>
    </citation>
    <scope>NUCLEOTIDE SEQUENCE [LARGE SCALE GENOMIC DNA]</scope>
    <source>
        <strain evidence="2 3">JPY-366</strain>
    </source>
</reference>
<name>A0A2T3XP82_9BURK</name>
<feature type="signal peptide" evidence="1">
    <location>
        <begin position="1"/>
        <end position="26"/>
    </location>
</feature>
<comment type="caution">
    <text evidence="2">The sequence shown here is derived from an EMBL/GenBank/DDBJ whole genome shotgun (WGS) entry which is preliminary data.</text>
</comment>